<dbReference type="STRING" id="2018661.A0A2A2KTP4"/>
<feature type="region of interest" description="Disordered" evidence="1">
    <location>
        <begin position="1"/>
        <end position="20"/>
    </location>
</feature>
<evidence type="ECO:0000256" key="1">
    <source>
        <dbReference type="SAM" id="MobiDB-lite"/>
    </source>
</evidence>
<reference evidence="3 4" key="1">
    <citation type="journal article" date="2017" name="Curr. Biol.">
        <title>Genome architecture and evolution of a unichromosomal asexual nematode.</title>
        <authorList>
            <person name="Fradin H."/>
            <person name="Zegar C."/>
            <person name="Gutwein M."/>
            <person name="Lucas J."/>
            <person name="Kovtun M."/>
            <person name="Corcoran D."/>
            <person name="Baugh L.R."/>
            <person name="Kiontke K."/>
            <person name="Gunsalus K."/>
            <person name="Fitch D.H."/>
            <person name="Piano F."/>
        </authorList>
    </citation>
    <scope>NUCLEOTIDE SEQUENCE [LARGE SCALE GENOMIC DNA]</scope>
    <source>
        <strain evidence="3">PF1309</strain>
    </source>
</reference>
<dbReference type="OrthoDB" id="10252740at2759"/>
<dbReference type="Gene3D" id="3.40.50.2300">
    <property type="match status" value="1"/>
</dbReference>
<dbReference type="InterPro" id="IPR003165">
    <property type="entry name" value="Piwi"/>
</dbReference>
<name>A0A2A2KTP4_9BILA</name>
<dbReference type="Pfam" id="PF02171">
    <property type="entry name" value="Piwi"/>
    <property type="match status" value="1"/>
</dbReference>
<dbReference type="SUPFAM" id="SSF53098">
    <property type="entry name" value="Ribonuclease H-like"/>
    <property type="match status" value="1"/>
</dbReference>
<dbReference type="EMBL" id="LIAE01007737">
    <property type="protein sequence ID" value="PAV77284.1"/>
    <property type="molecule type" value="Genomic_DNA"/>
</dbReference>
<gene>
    <name evidence="3" type="ORF">WR25_24197</name>
</gene>
<keyword evidence="4" id="KW-1185">Reference proteome</keyword>
<evidence type="ECO:0000313" key="4">
    <source>
        <dbReference type="Proteomes" id="UP000218231"/>
    </source>
</evidence>
<evidence type="ECO:0000259" key="2">
    <source>
        <dbReference type="PROSITE" id="PS50822"/>
    </source>
</evidence>
<protein>
    <recommendedName>
        <fullName evidence="2">Piwi domain-containing protein</fullName>
    </recommendedName>
</protein>
<evidence type="ECO:0000313" key="3">
    <source>
        <dbReference type="EMBL" id="PAV77284.1"/>
    </source>
</evidence>
<dbReference type="AlphaFoldDB" id="A0A2A2KTP4"/>
<comment type="caution">
    <text evidence="3">The sequence shown here is derived from an EMBL/GenBank/DDBJ whole genome shotgun (WGS) entry which is preliminary data.</text>
</comment>
<dbReference type="Proteomes" id="UP000218231">
    <property type="component" value="Unassembled WGS sequence"/>
</dbReference>
<feature type="compositionally biased region" description="Basic and acidic residues" evidence="1">
    <location>
        <begin position="1"/>
        <end position="14"/>
    </location>
</feature>
<accession>A0A2A2KTP4</accession>
<feature type="domain" description="Piwi" evidence="2">
    <location>
        <begin position="226"/>
        <end position="418"/>
    </location>
</feature>
<organism evidence="3 4">
    <name type="scientific">Diploscapter pachys</name>
    <dbReference type="NCBI Taxonomy" id="2018661"/>
    <lineage>
        <taxon>Eukaryota</taxon>
        <taxon>Metazoa</taxon>
        <taxon>Ecdysozoa</taxon>
        <taxon>Nematoda</taxon>
        <taxon>Chromadorea</taxon>
        <taxon>Rhabditida</taxon>
        <taxon>Rhabditina</taxon>
        <taxon>Rhabditomorpha</taxon>
        <taxon>Rhabditoidea</taxon>
        <taxon>Rhabditidae</taxon>
        <taxon>Diploscapter</taxon>
    </lineage>
</organism>
<dbReference type="GO" id="GO:0003676">
    <property type="term" value="F:nucleic acid binding"/>
    <property type="evidence" value="ECO:0007669"/>
    <property type="project" value="InterPro"/>
</dbReference>
<dbReference type="PANTHER" id="PTHR22891">
    <property type="entry name" value="EUKARYOTIC TRANSLATION INITIATION FACTOR 2C"/>
    <property type="match status" value="1"/>
</dbReference>
<dbReference type="SMART" id="SM00950">
    <property type="entry name" value="Piwi"/>
    <property type="match status" value="1"/>
</dbReference>
<dbReference type="InterPro" id="IPR012337">
    <property type="entry name" value="RNaseH-like_sf"/>
</dbReference>
<dbReference type="Gene3D" id="3.30.420.10">
    <property type="entry name" value="Ribonuclease H-like superfamily/Ribonuclease H"/>
    <property type="match status" value="1"/>
</dbReference>
<sequence>MEYCRKYEKADRSQRQPLPPQEQFRFIKELATVVPKEKIAETKDKLERERAVPPHKRYEEILDGLHALNLDESGRHNRVLASFGVKTSSRPQQVEGIRSQTPRIQFANNQEARINPYTCNWDGRNLRVSQPGQIDNIVCIYTNAKDKPIIERAVEKLKAMAQKMGIQIGTWDIEPNAYTPDDFPDLMESLEDQQEATKKRCLLLHFDYKKSKSHDLLKLLERRFSVVTQQITIETASDLPRKPQIVQNILLKLNCKIGGLNYQVASNSQNQWVNSKKVMFVGYNVVHPTPQSRDEVARKIPPTSPSIVGFSFNGAPNPEAFIGDFHYQAPKQERVREILYQRMKWMLKLFKENREYLPEVIFVTRNDISEDQYNMMMTIELAYLRNACTEFGEENDKPGYSPKFMLIITAKKSKPTYYHILVNDLNLSMSEVQPTMAALCSMHQITNSPISIPEPVCQAGEWAKRGRKLWRTHETHYKLLPRKKEKGDYSDFPIDFEVMTKRLSYWNSPLQMYRVNA</sequence>
<proteinExistence type="predicted"/>
<dbReference type="PROSITE" id="PS50822">
    <property type="entry name" value="PIWI"/>
    <property type="match status" value="1"/>
</dbReference>
<dbReference type="InterPro" id="IPR036397">
    <property type="entry name" value="RNaseH_sf"/>
</dbReference>